<gene>
    <name evidence="10" type="ORF">GCM10022215_33970</name>
</gene>
<feature type="transmembrane region" description="Helical" evidence="7">
    <location>
        <begin position="30"/>
        <end position="55"/>
    </location>
</feature>
<dbReference type="PROSITE" id="PS50929">
    <property type="entry name" value="ABC_TM1F"/>
    <property type="match status" value="2"/>
</dbReference>
<feature type="transmembrane region" description="Helical" evidence="7">
    <location>
        <begin position="669"/>
        <end position="695"/>
    </location>
</feature>
<feature type="domain" description="ABC transporter" evidence="8">
    <location>
        <begin position="339"/>
        <end position="572"/>
    </location>
</feature>
<dbReference type="PROSITE" id="PS50893">
    <property type="entry name" value="ABC_TRANSPORTER_2"/>
    <property type="match status" value="2"/>
</dbReference>
<evidence type="ECO:0000256" key="3">
    <source>
        <dbReference type="ARBA" id="ARBA00022741"/>
    </source>
</evidence>
<evidence type="ECO:0000259" key="9">
    <source>
        <dbReference type="PROSITE" id="PS50929"/>
    </source>
</evidence>
<evidence type="ECO:0000256" key="7">
    <source>
        <dbReference type="SAM" id="Phobius"/>
    </source>
</evidence>
<keyword evidence="5 7" id="KW-1133">Transmembrane helix</keyword>
<evidence type="ECO:0000256" key="2">
    <source>
        <dbReference type="ARBA" id="ARBA00022692"/>
    </source>
</evidence>
<evidence type="ECO:0000256" key="6">
    <source>
        <dbReference type="ARBA" id="ARBA00023136"/>
    </source>
</evidence>
<comment type="caution">
    <text evidence="10">The sequence shown here is derived from an EMBL/GenBank/DDBJ whole genome shotgun (WGS) entry which is preliminary data.</text>
</comment>
<feature type="transmembrane region" description="Helical" evidence="7">
    <location>
        <begin position="751"/>
        <end position="776"/>
    </location>
</feature>
<feature type="transmembrane region" description="Helical" evidence="7">
    <location>
        <begin position="162"/>
        <end position="180"/>
    </location>
</feature>
<feature type="domain" description="ABC transmembrane type-1" evidence="9">
    <location>
        <begin position="68"/>
        <end position="308"/>
    </location>
</feature>
<dbReference type="SUPFAM" id="SSF52540">
    <property type="entry name" value="P-loop containing nucleoside triphosphate hydrolases"/>
    <property type="match status" value="2"/>
</dbReference>
<organism evidence="10 11">
    <name type="scientific">Nocardioides fonticola</name>
    <dbReference type="NCBI Taxonomy" id="450363"/>
    <lineage>
        <taxon>Bacteria</taxon>
        <taxon>Bacillati</taxon>
        <taxon>Actinomycetota</taxon>
        <taxon>Actinomycetes</taxon>
        <taxon>Propionibacteriales</taxon>
        <taxon>Nocardioidaceae</taxon>
        <taxon>Nocardioides</taxon>
    </lineage>
</organism>
<feature type="domain" description="ABC transmembrane type-1" evidence="9">
    <location>
        <begin position="636"/>
        <end position="865"/>
    </location>
</feature>
<evidence type="ECO:0000256" key="5">
    <source>
        <dbReference type="ARBA" id="ARBA00022989"/>
    </source>
</evidence>
<evidence type="ECO:0000313" key="10">
    <source>
        <dbReference type="EMBL" id="GAA4125452.1"/>
    </source>
</evidence>
<feature type="transmembrane region" description="Helical" evidence="7">
    <location>
        <begin position="280"/>
        <end position="300"/>
    </location>
</feature>
<dbReference type="EMBL" id="BAAAZH010000027">
    <property type="protein sequence ID" value="GAA4125452.1"/>
    <property type="molecule type" value="Genomic_DNA"/>
</dbReference>
<evidence type="ECO:0000256" key="4">
    <source>
        <dbReference type="ARBA" id="ARBA00022840"/>
    </source>
</evidence>
<dbReference type="InterPro" id="IPR003439">
    <property type="entry name" value="ABC_transporter-like_ATP-bd"/>
</dbReference>
<feature type="domain" description="ABC transporter" evidence="8">
    <location>
        <begin position="950"/>
        <end position="1173"/>
    </location>
</feature>
<dbReference type="Gene3D" id="1.20.1560.10">
    <property type="entry name" value="ABC transporter type 1, transmembrane domain"/>
    <property type="match status" value="2"/>
</dbReference>
<dbReference type="Pfam" id="PF00664">
    <property type="entry name" value="ABC_membrane"/>
    <property type="match status" value="1"/>
</dbReference>
<dbReference type="Proteomes" id="UP001501495">
    <property type="component" value="Unassembled WGS sequence"/>
</dbReference>
<dbReference type="SMART" id="SM00382">
    <property type="entry name" value="AAA"/>
    <property type="match status" value="2"/>
</dbReference>
<protein>
    <submittedName>
        <fullName evidence="10">ATP-binding cassette domain-containing protein</fullName>
    </submittedName>
</protein>
<name>A0ABP7XTH7_9ACTN</name>
<evidence type="ECO:0000313" key="11">
    <source>
        <dbReference type="Proteomes" id="UP001501495"/>
    </source>
</evidence>
<keyword evidence="2 7" id="KW-0812">Transmembrane</keyword>
<proteinExistence type="predicted"/>
<comment type="subcellular location">
    <subcellularLocation>
        <location evidence="1">Cell membrane</location>
        <topology evidence="1">Multi-pass membrane protein</topology>
    </subcellularLocation>
</comment>
<dbReference type="RefSeq" id="WP_344734661.1">
    <property type="nucleotide sequence ID" value="NZ_BAAAZH010000027.1"/>
</dbReference>
<feature type="transmembrane region" description="Helical" evidence="7">
    <location>
        <begin position="633"/>
        <end position="657"/>
    </location>
</feature>
<dbReference type="CDD" id="cd03228">
    <property type="entry name" value="ABCC_MRP_Like"/>
    <property type="match status" value="1"/>
</dbReference>
<reference evidence="11" key="1">
    <citation type="journal article" date="2019" name="Int. J. Syst. Evol. Microbiol.">
        <title>The Global Catalogue of Microorganisms (GCM) 10K type strain sequencing project: providing services to taxonomists for standard genome sequencing and annotation.</title>
        <authorList>
            <consortium name="The Broad Institute Genomics Platform"/>
            <consortium name="The Broad Institute Genome Sequencing Center for Infectious Disease"/>
            <person name="Wu L."/>
            <person name="Ma J."/>
        </authorList>
    </citation>
    <scope>NUCLEOTIDE SEQUENCE [LARGE SCALE GENOMIC DNA]</scope>
    <source>
        <strain evidence="11">JCM 16703</strain>
    </source>
</reference>
<dbReference type="PANTHER" id="PTHR24221">
    <property type="entry name" value="ATP-BINDING CASSETTE SUB-FAMILY B"/>
    <property type="match status" value="1"/>
</dbReference>
<keyword evidence="11" id="KW-1185">Reference proteome</keyword>
<dbReference type="InterPro" id="IPR003593">
    <property type="entry name" value="AAA+_ATPase"/>
</dbReference>
<accession>A0ABP7XTH7</accession>
<dbReference type="InterPro" id="IPR039421">
    <property type="entry name" value="Type_1_exporter"/>
</dbReference>
<evidence type="ECO:0000259" key="8">
    <source>
        <dbReference type="PROSITE" id="PS50893"/>
    </source>
</evidence>
<dbReference type="GO" id="GO:0005524">
    <property type="term" value="F:ATP binding"/>
    <property type="evidence" value="ECO:0007669"/>
    <property type="project" value="UniProtKB-KW"/>
</dbReference>
<sequence>MTTGSRATDVATPHPHVVERRPIDWRRLRGVRATLCLIGLLLGAIGAALGSVVAGRIAENPGAGLVELLALCVVGGALIETSARTLWTSVVSRAEGDLRADLLEAALAQPLPALSETAVGEILDRVDDDTWEVGRLLRQMGWMTMRAVAGAGPLWIVAGVTWWPAFVLFPIIAGLALLWARPLLNRVTATKVAEEIAWTDHAAIIEEGIAARDDLRTSQGQAHVIRRASELAATVHDRFRSVMLLQRAISLRTGLVLHSLLVVIAVGGVALAGAGRLSTASLVTLFLVSSNFVGQIDMVARHLPELQSGMGAILRLRALMAVEPEPVGGRPLPPGPLDIVFRDLHFSYGTGRFGLRGIDLEVEAGHTCALVGRTGSGKSTLASLVSRAVEPPRGSVFIGGVDVLDLDLEELRAGIGVVTQRTEILAGTVAENIALFRDLPRATIEAAVEELGLGTWIASLPEGLDTPLGAGGTTLSAGEEQLVAFARLLVRDVRIVVLDEATARMDPVTEAQVVQAADRLLTGRTGLLVAHRLSTTERAERVAVLDDGRVAQTGPRDKLAFEPGPFRELLLAADEPESDAESAAADLLELLDGDGVGAVRRTAEPPAPPVTAPVPTLTRSTARALLTMPRWSVAGLTLFLLSALLGAFGALTGWVWGHIVTDLQAGETPWLLTGIVVVFLLAGPVLLSQALSVYIRWWVDVKLRVRAQVLAGQITPKRLLRTPPGEVVSRAMDADRLAQYADRWVDVLNGLGIVAVTMIVAGTPLAGLVLLVVMAASAGSSALGRRIAGRSAAQSATARAGFGRALVSAMESVRTVKLAGATDDVHRHLLEVDAGRVEATVGEYRVKSLLEGVPIVMVQAGIVVAWAAFDLGWWGLATALLVTNAVAGFDWFGRVAGSAITEAPGTRAWIDATSPLAGGGLLTDLPAGVDIVSGAAPRPVTAAHEPMVSLSLRGVTAVHDDGTVGVSGVDLDVAPGELILLVGPIGSGKSSLLSALAGLVEARGEIRWNGEPVADPETWLRPPHVAHVAQVPRVLSGTFADNVRLDHADRVIEPAFAAARLERDLVAAGGPDALVGHRGVRLSGGQVQRLALARALACDADVLLADDVSSALDAATELELWAALRERGGAVIGATSKAAALARADRVVVLLDGEVAEIGPWSQLAERWSHLAG</sequence>
<dbReference type="Gene3D" id="3.40.50.300">
    <property type="entry name" value="P-loop containing nucleotide triphosphate hydrolases"/>
    <property type="match status" value="2"/>
</dbReference>
<keyword evidence="3" id="KW-0547">Nucleotide-binding</keyword>
<feature type="transmembrane region" description="Helical" evidence="7">
    <location>
        <begin position="255"/>
        <end position="274"/>
    </location>
</feature>
<dbReference type="PANTHER" id="PTHR24221:SF654">
    <property type="entry name" value="ATP-BINDING CASSETTE SUB-FAMILY B MEMBER 6"/>
    <property type="match status" value="1"/>
</dbReference>
<keyword evidence="4 10" id="KW-0067">ATP-binding</keyword>
<dbReference type="InterPro" id="IPR011527">
    <property type="entry name" value="ABC1_TM_dom"/>
</dbReference>
<dbReference type="SUPFAM" id="SSF90123">
    <property type="entry name" value="ABC transporter transmembrane region"/>
    <property type="match status" value="2"/>
</dbReference>
<keyword evidence="6 7" id="KW-0472">Membrane</keyword>
<dbReference type="Pfam" id="PF00005">
    <property type="entry name" value="ABC_tran"/>
    <property type="match status" value="2"/>
</dbReference>
<dbReference type="InterPro" id="IPR027417">
    <property type="entry name" value="P-loop_NTPase"/>
</dbReference>
<evidence type="ECO:0000256" key="1">
    <source>
        <dbReference type="ARBA" id="ARBA00004651"/>
    </source>
</evidence>
<dbReference type="InterPro" id="IPR036640">
    <property type="entry name" value="ABC1_TM_sf"/>
</dbReference>